<proteinExistence type="predicted"/>
<evidence type="ECO:0000313" key="2">
    <source>
        <dbReference type="EMBL" id="KAK7309040.1"/>
    </source>
</evidence>
<evidence type="ECO:0008006" key="4">
    <source>
        <dbReference type="Google" id="ProtNLM"/>
    </source>
</evidence>
<evidence type="ECO:0000256" key="1">
    <source>
        <dbReference type="SAM" id="MobiDB-lite"/>
    </source>
</evidence>
<comment type="caution">
    <text evidence="2">The sequence shown here is derived from an EMBL/GenBank/DDBJ whole genome shotgun (WGS) entry which is preliminary data.</text>
</comment>
<organism evidence="2 3">
    <name type="scientific">Clitoria ternatea</name>
    <name type="common">Butterfly pea</name>
    <dbReference type="NCBI Taxonomy" id="43366"/>
    <lineage>
        <taxon>Eukaryota</taxon>
        <taxon>Viridiplantae</taxon>
        <taxon>Streptophyta</taxon>
        <taxon>Embryophyta</taxon>
        <taxon>Tracheophyta</taxon>
        <taxon>Spermatophyta</taxon>
        <taxon>Magnoliopsida</taxon>
        <taxon>eudicotyledons</taxon>
        <taxon>Gunneridae</taxon>
        <taxon>Pentapetalae</taxon>
        <taxon>rosids</taxon>
        <taxon>fabids</taxon>
        <taxon>Fabales</taxon>
        <taxon>Fabaceae</taxon>
        <taxon>Papilionoideae</taxon>
        <taxon>50 kb inversion clade</taxon>
        <taxon>NPAAA clade</taxon>
        <taxon>indigoferoid/millettioid clade</taxon>
        <taxon>Phaseoleae</taxon>
        <taxon>Clitoria</taxon>
    </lineage>
</organism>
<feature type="compositionally biased region" description="Basic residues" evidence="1">
    <location>
        <begin position="72"/>
        <end position="81"/>
    </location>
</feature>
<dbReference type="PANTHER" id="PTHR47603:SF1">
    <property type="entry name" value="PPR CONTAINING-LIKE PROTEIN"/>
    <property type="match status" value="1"/>
</dbReference>
<feature type="region of interest" description="Disordered" evidence="1">
    <location>
        <begin position="68"/>
        <end position="93"/>
    </location>
</feature>
<feature type="region of interest" description="Disordered" evidence="1">
    <location>
        <begin position="335"/>
        <end position="365"/>
    </location>
</feature>
<evidence type="ECO:0000313" key="3">
    <source>
        <dbReference type="Proteomes" id="UP001359559"/>
    </source>
</evidence>
<dbReference type="Proteomes" id="UP001359559">
    <property type="component" value="Unassembled WGS sequence"/>
</dbReference>
<feature type="compositionally biased region" description="Polar residues" evidence="1">
    <location>
        <begin position="346"/>
        <end position="355"/>
    </location>
</feature>
<dbReference type="EMBL" id="JAYKXN010000002">
    <property type="protein sequence ID" value="KAK7309040.1"/>
    <property type="molecule type" value="Genomic_DNA"/>
</dbReference>
<dbReference type="PANTHER" id="PTHR47603">
    <property type="entry name" value="PPR CONTAINING-LIKE PROTEIN"/>
    <property type="match status" value="1"/>
</dbReference>
<dbReference type="InterPro" id="IPR011990">
    <property type="entry name" value="TPR-like_helical_dom_sf"/>
</dbReference>
<keyword evidence="3" id="KW-1185">Reference proteome</keyword>
<dbReference type="AlphaFoldDB" id="A0AAN9K0N5"/>
<dbReference type="Gene3D" id="1.25.40.10">
    <property type="entry name" value="Tetratricopeptide repeat domain"/>
    <property type="match status" value="1"/>
</dbReference>
<gene>
    <name evidence="2" type="ORF">RJT34_05462</name>
</gene>
<sequence>MDVEVWFCSKIFTYSNVRAECDWEKGFKEIICECDCNEAVEEHVLRDVSLWDLLHWIQAFLHKPCKRETKKRDRRRKRKTRGGSSSDRGRREATVTVTVNRHVEVGRLSQIKARDFQVKHTRYCSQVSPPSSNLQQTESHVPDHIPPVNYIGENVSRKDKAKYLYTTLLEVNNSKEAIYGALDAWVAWEQNFPIASLKSILNSLEKEQQWHRVVQVIKWMLSKGQGTTMGTYGQLIRALDMDHRVEEAQKFWEMKIGADLHSVPWQLCHLMISVYYRNNMLEDLVKLFKGLEAFHRKPRDKSIIQKVLNAYEMLGLVKEKERVLEKYSYLYTEEGPKKKRGGKHTYLSSEKGQQRQSRKASSQEK</sequence>
<reference evidence="2 3" key="1">
    <citation type="submission" date="2024-01" db="EMBL/GenBank/DDBJ databases">
        <title>The genomes of 5 underutilized Papilionoideae crops provide insights into root nodulation and disease resistance.</title>
        <authorList>
            <person name="Yuan L."/>
        </authorList>
    </citation>
    <scope>NUCLEOTIDE SEQUENCE [LARGE SCALE GENOMIC DNA]</scope>
    <source>
        <strain evidence="2">LY-2023</strain>
        <tissue evidence="2">Leaf</tissue>
    </source>
</reference>
<accession>A0AAN9K0N5</accession>
<name>A0AAN9K0N5_CLITE</name>
<protein>
    <recommendedName>
        <fullName evidence="4">Pentatricopeptide repeat-containing protein</fullName>
    </recommendedName>
</protein>